<protein>
    <recommendedName>
        <fullName evidence="3">PKD domain-containing protein</fullName>
    </recommendedName>
</protein>
<organism evidence="1 2">
    <name type="scientific">Tenacibaculum maritimum NCIMB 2154</name>
    <dbReference type="NCBI Taxonomy" id="1349785"/>
    <lineage>
        <taxon>Bacteria</taxon>
        <taxon>Pseudomonadati</taxon>
        <taxon>Bacteroidota</taxon>
        <taxon>Flavobacteriia</taxon>
        <taxon>Flavobacteriales</taxon>
        <taxon>Flavobacteriaceae</taxon>
        <taxon>Tenacibaculum</taxon>
    </lineage>
</organism>
<gene>
    <name evidence="1" type="ORF">MARIT_2290</name>
</gene>
<evidence type="ECO:0000313" key="1">
    <source>
        <dbReference type="EMBL" id="SFZ83849.1"/>
    </source>
</evidence>
<reference evidence="1 2" key="1">
    <citation type="submission" date="2016-11" db="EMBL/GenBank/DDBJ databases">
        <authorList>
            <person name="Jaros S."/>
            <person name="Januszkiewicz K."/>
            <person name="Wedrychowicz H."/>
        </authorList>
    </citation>
    <scope>NUCLEOTIDE SEQUENCE [LARGE SCALE GENOMIC DNA]</scope>
    <source>
        <strain evidence="1">NCIMB 2154T</strain>
    </source>
</reference>
<sequence>MKRLTILFFTLSCAVNLFSQKEANYWYFGQNAALNFNSGTPVPILGSLLSTTEGCSSFSDSNGNLLFYVGAPNTGASNLTVWNKNNKPMPFCDVANGGQPLQGDASSSQSALTIPAPGKPNIYYLFTVGAPSSNNQGFWYYTIDMTKDNGNGDIIAGPIDLSENRATDWSEKITAVRAKECNTFWAISLLRSDTFYAYKVNSTGVHGTPVKSKIAGLRINDPRGYLKVSPDGKKLIAASMGSGTHLFDFDATTGIVSNARILNVSGNSYGVEFSASSKRLYISTGDFLGATENLFQFDMSLPNINDINNSRYLVHSYYNTRGALQLGPNRKIYWTSDSATSISVVNNPEVLGAGCNYAHQSVNLGGAIASQGLPPFISSLLLPTEIKDLDNDQKLNDLDLQFCSGANKSIAPNPVDPNLIQPATVVTYTWFFEDATGTTNQIHNDRVLTLTNISPANNGKYTLAINYTNTCGDLIKQEGTFSFEVFAPATATKPLDIYYCDSDNDGLHNFDLAALKNGDILNGQDPNTFDVLFFSTKADAENNVTANSLPTPYTNPAPFSTTTIYVRVHNKKAPNACFALTEFELKVNGLPVPATPPLYRVCDDIANGGDTDGFFNAFLLNTKDTAILNGLDPTTYDVLYYTTAAAAQTRDAGLLIDKTAPYRNIVKDTQPIYVRVENKNNTNCFDASVSFNLEVAKKPVIKNNPASLRQCDDNADLITTFNLTKARINISDNYTNETFTYYATQAAAIAGTPEIADPIRYPVNTNGQVWIKTTSIHGCSRISSVNLVVGYAADLAYNKVFEACDDLLDIDGNDTPAMNDDTDGITTFDFSVATNEIKNLVPNPAIRPNLEVLFYENPQDRVAAVNEITDIANYRNKRIPNTTGTNFPIYVKIVNKTNNDCTGLATLYLKVNTTPIVNDIPDIVECDDYISGALNDGKNVNMDLRNYTVATILGPTQAVNDFEITYYHTKNDADTKNNPITNDTTYTGTHNEIIYVRVEHKTSGCFNTHKNFKILINPLPTIPNSIPKITVCDVPNAFDGDARNRLANGINLAERDVDVLNGKDPALFSVSYHTSSQDAIDGLRPLNKNNFSNDPGLTTFPADFNTDDPAIQKVYVSILNETTQCRFGFVVLDVVIYPKPNTPAIIAPYIACDNTSDANADDANGVNGDITLKNKKPAILANYTPAEHANFTVSYHTSSTDAMTGSNPLNENLYENSTNGETIYVRVLNNLTKCVSYDTSFTIQINPLPSFDVPADQVYFCLNTATRKIAVENAGAIYDYEWTNEAGQVIAAGEDLIEVPITSAGNYTVTATMKDGTNCNRTKTISVKASNIATINDANIRVIDDTDNNTIEIIDTSLLGPGNYQYLLLDADGAIVKDFQEEPLFDQLEGGIYTLVINDKNGCTPDTNFEISVIEFPKFFTPNDDGIKDTWHIKGANATFYPSSAIHIFNRFGKVVATIGIDDLGWDGRYKGKQLPPNDYWFKVQLIHRNKKKVINRTGHFSLLRN</sequence>
<dbReference type="SUPFAM" id="SSF49299">
    <property type="entry name" value="PKD domain"/>
    <property type="match status" value="1"/>
</dbReference>
<dbReference type="Gene3D" id="2.60.40.10">
    <property type="entry name" value="Immunoglobulins"/>
    <property type="match status" value="1"/>
</dbReference>
<dbReference type="GeneID" id="47723762"/>
<name>A0A2H1EBM4_9FLAO</name>
<dbReference type="STRING" id="1349785.GCA_000509405_00507"/>
<dbReference type="InterPro" id="IPR013783">
    <property type="entry name" value="Ig-like_fold"/>
</dbReference>
<dbReference type="NCBIfam" id="TIGR04131">
    <property type="entry name" value="Bac_Flav_CTERM"/>
    <property type="match status" value="1"/>
</dbReference>
<dbReference type="Pfam" id="PF13585">
    <property type="entry name" value="CHU_C"/>
    <property type="match status" value="1"/>
</dbReference>
<proteinExistence type="predicted"/>
<accession>A0A2H1EBM4</accession>
<dbReference type="EMBL" id="LT634361">
    <property type="protein sequence ID" value="SFZ83849.1"/>
    <property type="molecule type" value="Genomic_DNA"/>
</dbReference>
<dbReference type="RefSeq" id="WP_100211529.1">
    <property type="nucleotide sequence ID" value="NZ_CP138495.1"/>
</dbReference>
<evidence type="ECO:0008006" key="3">
    <source>
        <dbReference type="Google" id="ProtNLM"/>
    </source>
</evidence>
<dbReference type="Proteomes" id="UP000231564">
    <property type="component" value="Chromosome MARIT"/>
</dbReference>
<evidence type="ECO:0000313" key="2">
    <source>
        <dbReference type="Proteomes" id="UP000231564"/>
    </source>
</evidence>
<dbReference type="KEGG" id="tmar:MARIT_2290"/>
<dbReference type="InterPro" id="IPR035986">
    <property type="entry name" value="PKD_dom_sf"/>
</dbReference>
<dbReference type="InterPro" id="IPR026341">
    <property type="entry name" value="T9SS_type_B"/>
</dbReference>
<keyword evidence="2" id="KW-1185">Reference proteome</keyword>
<dbReference type="SUPFAM" id="SSF82171">
    <property type="entry name" value="DPP6 N-terminal domain-like"/>
    <property type="match status" value="1"/>
</dbReference>
<dbReference type="OrthoDB" id="9765926at2"/>